<sequence length="77" mass="9051">MKRLKIVFCLVLVMVLPKLIALPLIKYSNGNPEYSIQWNKQFAQINALVPEIEINDKWVSVREFKIQIDGNMDQKEF</sequence>
<gene>
    <name evidence="1" type="ORF">F6464_10235</name>
</gene>
<dbReference type="EMBL" id="WAEM01000005">
    <property type="protein sequence ID" value="KAB1155486.1"/>
    <property type="molecule type" value="Genomic_DNA"/>
</dbReference>
<keyword evidence="2" id="KW-1185">Reference proteome</keyword>
<dbReference type="RefSeq" id="WP_151107713.1">
    <property type="nucleotide sequence ID" value="NZ_WAEM01000005.1"/>
</dbReference>
<dbReference type="Proteomes" id="UP000490922">
    <property type="component" value="Unassembled WGS sequence"/>
</dbReference>
<proteinExistence type="predicted"/>
<accession>A0A7J5AD22</accession>
<name>A0A7J5AD22_9FLAO</name>
<comment type="caution">
    <text evidence="1">The sequence shown here is derived from an EMBL/GenBank/DDBJ whole genome shotgun (WGS) entry which is preliminary data.</text>
</comment>
<evidence type="ECO:0000313" key="2">
    <source>
        <dbReference type="Proteomes" id="UP000490922"/>
    </source>
</evidence>
<reference evidence="1 2" key="1">
    <citation type="submission" date="2019-09" db="EMBL/GenBank/DDBJ databases">
        <title>Flavobacterium sp. nov., isolated from glacier ice.</title>
        <authorList>
            <person name="Liu Q."/>
        </authorList>
    </citation>
    <scope>NUCLEOTIDE SEQUENCE [LARGE SCALE GENOMIC DNA]</scope>
    <source>
        <strain evidence="1 2">NBRC 112527</strain>
    </source>
</reference>
<organism evidence="1 2">
    <name type="scientific">Flavobacterium luteum</name>
    <dbReference type="NCBI Taxonomy" id="2026654"/>
    <lineage>
        <taxon>Bacteria</taxon>
        <taxon>Pseudomonadati</taxon>
        <taxon>Bacteroidota</taxon>
        <taxon>Flavobacteriia</taxon>
        <taxon>Flavobacteriales</taxon>
        <taxon>Flavobacteriaceae</taxon>
        <taxon>Flavobacterium</taxon>
    </lineage>
</organism>
<protein>
    <submittedName>
        <fullName evidence="1">Uncharacterized protein</fullName>
    </submittedName>
</protein>
<dbReference type="AlphaFoldDB" id="A0A7J5AD22"/>
<evidence type="ECO:0000313" key="1">
    <source>
        <dbReference type="EMBL" id="KAB1155486.1"/>
    </source>
</evidence>